<evidence type="ECO:0000313" key="11">
    <source>
        <dbReference type="Proteomes" id="UP000002710"/>
    </source>
</evidence>
<comment type="pathway">
    <text evidence="2 9">Cofactor biosynthesis; adenosylcobalamin biosynthesis.</text>
</comment>
<dbReference type="KEGG" id="dde:Dde_1529"/>
<protein>
    <recommendedName>
        <fullName evidence="9">Cobalamin biosynthesis protein CobD</fullName>
    </recommendedName>
</protein>
<accession>Q311S0</accession>
<name>Q311S0_OLEA2</name>
<feature type="transmembrane region" description="Helical" evidence="9">
    <location>
        <begin position="294"/>
        <end position="315"/>
    </location>
</feature>
<dbReference type="STRING" id="207559.Dde_1529"/>
<evidence type="ECO:0000256" key="3">
    <source>
        <dbReference type="ARBA" id="ARBA00006263"/>
    </source>
</evidence>
<dbReference type="HOGENOM" id="CLU_054212_0_0_7"/>
<dbReference type="PANTHER" id="PTHR34308:SF1">
    <property type="entry name" value="COBALAMIN BIOSYNTHESIS PROTEIN CBIB"/>
    <property type="match status" value="1"/>
</dbReference>
<comment type="caution">
    <text evidence="9">Lacks conserved residue(s) required for the propagation of feature annotation.</text>
</comment>
<comment type="subcellular location">
    <subcellularLocation>
        <location evidence="1 9">Cell membrane</location>
        <topology evidence="1 9">Multi-pass membrane protein</topology>
    </subcellularLocation>
</comment>
<keyword evidence="7 9" id="KW-1133">Transmembrane helix</keyword>
<dbReference type="GO" id="GO:0005886">
    <property type="term" value="C:plasma membrane"/>
    <property type="evidence" value="ECO:0007669"/>
    <property type="project" value="UniProtKB-SubCell"/>
</dbReference>
<dbReference type="GO" id="GO:0015420">
    <property type="term" value="F:ABC-type vitamin B12 transporter activity"/>
    <property type="evidence" value="ECO:0007669"/>
    <property type="project" value="UniProtKB-UniRule"/>
</dbReference>
<dbReference type="NCBIfam" id="TIGR00380">
    <property type="entry name" value="cobal_cbiB"/>
    <property type="match status" value="1"/>
</dbReference>
<keyword evidence="11" id="KW-1185">Reference proteome</keyword>
<reference evidence="10 11" key="1">
    <citation type="journal article" date="2011" name="J. Bacteriol.">
        <title>Complete genome sequence and updated annotation of Desulfovibrio alaskensis G20.</title>
        <authorList>
            <person name="Hauser L.J."/>
            <person name="Land M.L."/>
            <person name="Brown S.D."/>
            <person name="Larimer F."/>
            <person name="Keller K.L."/>
            <person name="Rapp-Giles B.J."/>
            <person name="Price M.N."/>
            <person name="Lin M."/>
            <person name="Bruce D.C."/>
            <person name="Detter J.C."/>
            <person name="Tapia R."/>
            <person name="Han C.S."/>
            <person name="Goodwin L.A."/>
            <person name="Cheng J.F."/>
            <person name="Pitluck S."/>
            <person name="Copeland A."/>
            <person name="Lucas S."/>
            <person name="Nolan M."/>
            <person name="Lapidus A.L."/>
            <person name="Palumbo A.V."/>
            <person name="Wall J.D."/>
        </authorList>
    </citation>
    <scope>NUCLEOTIDE SEQUENCE [LARGE SCALE GENOMIC DNA]</scope>
    <source>
        <strain evidence="11">ATCC BAA 1058 / DSM 17464 / G20</strain>
    </source>
</reference>
<dbReference type="Pfam" id="PF03186">
    <property type="entry name" value="CobD_Cbib"/>
    <property type="match status" value="1"/>
</dbReference>
<feature type="transmembrane region" description="Helical" evidence="9">
    <location>
        <begin position="206"/>
        <end position="224"/>
    </location>
</feature>
<feature type="transmembrane region" description="Helical" evidence="9">
    <location>
        <begin position="150"/>
        <end position="168"/>
    </location>
</feature>
<evidence type="ECO:0000256" key="7">
    <source>
        <dbReference type="ARBA" id="ARBA00022989"/>
    </source>
</evidence>
<dbReference type="HAMAP" id="MF_00024">
    <property type="entry name" value="CobD_CbiB"/>
    <property type="match status" value="1"/>
</dbReference>
<dbReference type="AlphaFoldDB" id="Q311S0"/>
<dbReference type="eggNOG" id="COG1270">
    <property type="taxonomic scope" value="Bacteria"/>
</dbReference>
<gene>
    <name evidence="9" type="primary">cobD</name>
    <name evidence="10" type="ordered locus">Dde_1529</name>
</gene>
<keyword evidence="8 9" id="KW-0472">Membrane</keyword>
<evidence type="ECO:0000313" key="10">
    <source>
        <dbReference type="EMBL" id="ABB38326.1"/>
    </source>
</evidence>
<dbReference type="GO" id="GO:0009236">
    <property type="term" value="P:cobalamin biosynthetic process"/>
    <property type="evidence" value="ECO:0007669"/>
    <property type="project" value="UniProtKB-UniRule"/>
</dbReference>
<evidence type="ECO:0000256" key="4">
    <source>
        <dbReference type="ARBA" id="ARBA00022475"/>
    </source>
</evidence>
<comment type="similarity">
    <text evidence="3 9">Belongs to the CobD/CbiB family.</text>
</comment>
<dbReference type="EMBL" id="CP000112">
    <property type="protein sequence ID" value="ABB38326.1"/>
    <property type="molecule type" value="Genomic_DNA"/>
</dbReference>
<dbReference type="InterPro" id="IPR004485">
    <property type="entry name" value="Cobalamin_biosynth_CobD/CbiB"/>
</dbReference>
<keyword evidence="5 9" id="KW-0169">Cobalamin biosynthesis</keyword>
<keyword evidence="6 9" id="KW-0812">Transmembrane</keyword>
<evidence type="ECO:0000256" key="2">
    <source>
        <dbReference type="ARBA" id="ARBA00004953"/>
    </source>
</evidence>
<dbReference type="Proteomes" id="UP000002710">
    <property type="component" value="Chromosome"/>
</dbReference>
<sequence length="317" mass="34191">MDWWLMLVPFVAVLLDMLAGDPACLPHPVRAVGRLADMVERRVRGYGSSVRMGALAAGLVVLPVAVVVWGLCALPVAGALATLYFAYAGLALGSLLKEGEAALAAVQHGTLEEARHAVGMLVSRDTSAMNRDELYRSLAESVSENSNDGFVAPFFYLVLGGPVVLWVYKAVSTLDSMWGYRTGRWASFGCAAARLDDVLAYVPARITAFFMLAAARLMLVPTAFDLRGTWRRAASDAGLMDSPNAGWPMAMAAWLLSRRMGGPAVYDGVTVNKPLLGPVTGVWRAEDIRMLLRLVRLSCVLGAWGLWLLALWLHAAL</sequence>
<dbReference type="RefSeq" id="WP_011367488.1">
    <property type="nucleotide sequence ID" value="NC_007519.1"/>
</dbReference>
<dbReference type="PANTHER" id="PTHR34308">
    <property type="entry name" value="COBALAMIN BIOSYNTHESIS PROTEIN CBIB"/>
    <property type="match status" value="1"/>
</dbReference>
<comment type="function">
    <text evidence="9">Converts cobyric acid to cobinamide by the addition of aminopropanol on the F carboxylic group.</text>
</comment>
<evidence type="ECO:0000256" key="1">
    <source>
        <dbReference type="ARBA" id="ARBA00004651"/>
    </source>
</evidence>
<dbReference type="UniPathway" id="UPA00148"/>
<feature type="transmembrane region" description="Helical" evidence="9">
    <location>
        <begin position="55"/>
        <end position="87"/>
    </location>
</feature>
<evidence type="ECO:0000256" key="6">
    <source>
        <dbReference type="ARBA" id="ARBA00022692"/>
    </source>
</evidence>
<dbReference type="GO" id="GO:0048472">
    <property type="term" value="F:threonine-phosphate decarboxylase activity"/>
    <property type="evidence" value="ECO:0007669"/>
    <property type="project" value="InterPro"/>
</dbReference>
<evidence type="ECO:0000256" key="5">
    <source>
        <dbReference type="ARBA" id="ARBA00022573"/>
    </source>
</evidence>
<organism evidence="10 11">
    <name type="scientific">Oleidesulfovibrio alaskensis (strain ATCC BAA-1058 / DSM 17464 / G20)</name>
    <name type="common">Desulfovibrio alaskensis</name>
    <dbReference type="NCBI Taxonomy" id="207559"/>
    <lineage>
        <taxon>Bacteria</taxon>
        <taxon>Pseudomonadati</taxon>
        <taxon>Thermodesulfobacteriota</taxon>
        <taxon>Desulfovibrionia</taxon>
        <taxon>Desulfovibrionales</taxon>
        <taxon>Desulfovibrionaceae</taxon>
        <taxon>Oleidesulfovibrio</taxon>
    </lineage>
</organism>
<proteinExistence type="inferred from homology"/>
<keyword evidence="4 9" id="KW-1003">Cell membrane</keyword>
<evidence type="ECO:0000256" key="9">
    <source>
        <dbReference type="HAMAP-Rule" id="MF_00024"/>
    </source>
</evidence>
<evidence type="ECO:0000256" key="8">
    <source>
        <dbReference type="ARBA" id="ARBA00023136"/>
    </source>
</evidence>